<feature type="binding site" evidence="3">
    <location>
        <begin position="24"/>
        <end position="31"/>
    </location>
    <ligand>
        <name>GTP</name>
        <dbReference type="ChEBI" id="CHEBI:37565"/>
    </ligand>
</feature>
<evidence type="ECO:0000256" key="4">
    <source>
        <dbReference type="PIRSR" id="PIRSR606689-2"/>
    </source>
</evidence>
<dbReference type="CDD" id="cd04160">
    <property type="entry name" value="Arfrp1"/>
    <property type="match status" value="1"/>
</dbReference>
<dbReference type="PANTHER" id="PTHR45909">
    <property type="entry name" value="ADP-RIBOSYLATION FACTOR-RELATED PROTEIN 1"/>
    <property type="match status" value="1"/>
</dbReference>
<keyword evidence="6" id="KW-1185">Reference proteome</keyword>
<feature type="binding site" evidence="4">
    <location>
        <position position="55"/>
    </location>
    <ligand>
        <name>Mg(2+)</name>
        <dbReference type="ChEBI" id="CHEBI:18420"/>
    </ligand>
</feature>
<protein>
    <submittedName>
        <fullName evidence="5">p-loop containing nucleoside triphosphate hydrolase protein</fullName>
    </submittedName>
</protein>
<dbReference type="Proteomes" id="UP000070444">
    <property type="component" value="Unassembled WGS sequence"/>
</dbReference>
<dbReference type="PROSITE" id="PS51417">
    <property type="entry name" value="ARF"/>
    <property type="match status" value="1"/>
</dbReference>
<name>A0A137PG93_CONC2</name>
<dbReference type="InterPro" id="IPR005225">
    <property type="entry name" value="Small_GTP-bd"/>
</dbReference>
<keyword evidence="4" id="KW-0460">Magnesium</keyword>
<reference evidence="5 6" key="1">
    <citation type="journal article" date="2015" name="Genome Biol. Evol.">
        <title>Phylogenomic analyses indicate that early fungi evolved digesting cell walls of algal ancestors of land plants.</title>
        <authorList>
            <person name="Chang Y."/>
            <person name="Wang S."/>
            <person name="Sekimoto S."/>
            <person name="Aerts A.L."/>
            <person name="Choi C."/>
            <person name="Clum A."/>
            <person name="LaButti K.M."/>
            <person name="Lindquist E.A."/>
            <person name="Yee Ngan C."/>
            <person name="Ohm R.A."/>
            <person name="Salamov A.A."/>
            <person name="Grigoriev I.V."/>
            <person name="Spatafora J.W."/>
            <person name="Berbee M.L."/>
        </authorList>
    </citation>
    <scope>NUCLEOTIDE SEQUENCE [LARGE SCALE GENOMIC DNA]</scope>
    <source>
        <strain evidence="5 6">NRRL 28638</strain>
    </source>
</reference>
<dbReference type="SUPFAM" id="SSF52540">
    <property type="entry name" value="P-loop containing nucleoside triphosphate hydrolases"/>
    <property type="match status" value="1"/>
</dbReference>
<gene>
    <name evidence="5" type="ORF">CONCODRAFT_15065</name>
</gene>
<dbReference type="STRING" id="796925.A0A137PG93"/>
<dbReference type="OMA" id="HGFYKYM"/>
<evidence type="ECO:0000313" key="6">
    <source>
        <dbReference type="Proteomes" id="UP000070444"/>
    </source>
</evidence>
<dbReference type="AlphaFoldDB" id="A0A137PG93"/>
<dbReference type="PANTHER" id="PTHR45909:SF1">
    <property type="entry name" value="ADP-RIBOSYLATION FACTOR-RELATED PROTEIN 1"/>
    <property type="match status" value="1"/>
</dbReference>
<dbReference type="InterPro" id="IPR006689">
    <property type="entry name" value="Small_GTPase_ARF/SAR"/>
</dbReference>
<dbReference type="PROSITE" id="PS51419">
    <property type="entry name" value="RAB"/>
    <property type="match status" value="1"/>
</dbReference>
<dbReference type="GO" id="GO:0005794">
    <property type="term" value="C:Golgi apparatus"/>
    <property type="evidence" value="ECO:0007669"/>
    <property type="project" value="TreeGrafter"/>
</dbReference>
<proteinExistence type="predicted"/>
<accession>A0A137PG93</accession>
<dbReference type="GO" id="GO:0046872">
    <property type="term" value="F:metal ion binding"/>
    <property type="evidence" value="ECO:0007669"/>
    <property type="project" value="UniProtKB-KW"/>
</dbReference>
<feature type="binding site" evidence="4">
    <location>
        <position position="31"/>
    </location>
    <ligand>
        <name>Mg(2+)</name>
        <dbReference type="ChEBI" id="CHEBI:18420"/>
    </ligand>
</feature>
<feature type="binding site" evidence="3">
    <location>
        <begin position="133"/>
        <end position="136"/>
    </location>
    <ligand>
        <name>GTP</name>
        <dbReference type="ChEBI" id="CHEBI:37565"/>
    </ligand>
</feature>
<dbReference type="EMBL" id="KQ964428">
    <property type="protein sequence ID" value="KXN74023.1"/>
    <property type="molecule type" value="Genomic_DNA"/>
</dbReference>
<dbReference type="GO" id="GO:0034067">
    <property type="term" value="P:protein localization to Golgi apparatus"/>
    <property type="evidence" value="ECO:0007669"/>
    <property type="project" value="TreeGrafter"/>
</dbReference>
<dbReference type="Gene3D" id="3.40.50.300">
    <property type="entry name" value="P-loop containing nucleotide triphosphate hydrolases"/>
    <property type="match status" value="1"/>
</dbReference>
<dbReference type="GO" id="GO:0043001">
    <property type="term" value="P:Golgi to plasma membrane protein transport"/>
    <property type="evidence" value="ECO:0007669"/>
    <property type="project" value="TreeGrafter"/>
</dbReference>
<keyword evidence="5" id="KW-0378">Hydrolase</keyword>
<evidence type="ECO:0000256" key="3">
    <source>
        <dbReference type="PIRSR" id="PIRSR606689-1"/>
    </source>
</evidence>
<keyword evidence="2 3" id="KW-0342">GTP-binding</keyword>
<dbReference type="SMART" id="SM00178">
    <property type="entry name" value="SAR"/>
    <property type="match status" value="1"/>
</dbReference>
<evidence type="ECO:0000256" key="1">
    <source>
        <dbReference type="ARBA" id="ARBA00022741"/>
    </source>
</evidence>
<dbReference type="InterPro" id="IPR027417">
    <property type="entry name" value="P-loop_NTPase"/>
</dbReference>
<feature type="binding site" evidence="3">
    <location>
        <position position="77"/>
    </location>
    <ligand>
        <name>GTP</name>
        <dbReference type="ChEBI" id="CHEBI:37565"/>
    </ligand>
</feature>
<dbReference type="SMART" id="SM00175">
    <property type="entry name" value="RAB"/>
    <property type="match status" value="1"/>
</dbReference>
<sequence length="198" mass="22123">MISLVSGFYSYLTRKEEYYIIIIGLDNAGKTTLLERIKTIYLGVKGLSPDKIGPTVGLNIGRIQIGNAFLKFWDLGGQKDLHSIWESYYSECHGVLFVVDSTDKVRLEDCQAAFEKALSNQVLEGVPVLMAANKQDLEGSLKVEEIKEIFNPIAEKLGAQDSRVLPISAIDGQGVKEAIDWLFSRVVFNKENRPPKEQ</sequence>
<dbReference type="OrthoDB" id="414781at2759"/>
<dbReference type="SMART" id="SM00177">
    <property type="entry name" value="ARF"/>
    <property type="match status" value="1"/>
</dbReference>
<dbReference type="GO" id="GO:0003924">
    <property type="term" value="F:GTPase activity"/>
    <property type="evidence" value="ECO:0007669"/>
    <property type="project" value="InterPro"/>
</dbReference>
<dbReference type="NCBIfam" id="TIGR00231">
    <property type="entry name" value="small_GTP"/>
    <property type="match status" value="1"/>
</dbReference>
<keyword evidence="1 3" id="KW-0547">Nucleotide-binding</keyword>
<dbReference type="InterPro" id="IPR024156">
    <property type="entry name" value="Small_GTPase_ARF"/>
</dbReference>
<keyword evidence="4" id="KW-0479">Metal-binding</keyword>
<organism evidence="5 6">
    <name type="scientific">Conidiobolus coronatus (strain ATCC 28846 / CBS 209.66 / NRRL 28638)</name>
    <name type="common">Delacroixia coronata</name>
    <dbReference type="NCBI Taxonomy" id="796925"/>
    <lineage>
        <taxon>Eukaryota</taxon>
        <taxon>Fungi</taxon>
        <taxon>Fungi incertae sedis</taxon>
        <taxon>Zoopagomycota</taxon>
        <taxon>Entomophthoromycotina</taxon>
        <taxon>Entomophthoromycetes</taxon>
        <taxon>Entomophthorales</taxon>
        <taxon>Ancylistaceae</taxon>
        <taxon>Conidiobolus</taxon>
    </lineage>
</organism>
<dbReference type="FunFam" id="3.40.50.300:FF:001317">
    <property type="entry name" value="Putative ADP-ribosylation factor"/>
    <property type="match status" value="1"/>
</dbReference>
<dbReference type="GO" id="GO:0005525">
    <property type="term" value="F:GTP binding"/>
    <property type="evidence" value="ECO:0007669"/>
    <property type="project" value="UniProtKB-KW"/>
</dbReference>
<evidence type="ECO:0000313" key="5">
    <source>
        <dbReference type="EMBL" id="KXN74023.1"/>
    </source>
</evidence>
<dbReference type="Pfam" id="PF00025">
    <property type="entry name" value="Arf"/>
    <property type="match status" value="1"/>
</dbReference>
<dbReference type="PRINTS" id="PR00449">
    <property type="entry name" value="RASTRNSFRMNG"/>
</dbReference>
<evidence type="ECO:0000256" key="2">
    <source>
        <dbReference type="ARBA" id="ARBA00023134"/>
    </source>
</evidence>
<dbReference type="GO" id="GO:0006886">
    <property type="term" value="P:intracellular protein transport"/>
    <property type="evidence" value="ECO:0007669"/>
    <property type="project" value="TreeGrafter"/>
</dbReference>